<evidence type="ECO:0000313" key="4">
    <source>
        <dbReference type="Proteomes" id="UP000030526"/>
    </source>
</evidence>
<dbReference type="GO" id="GO:0009279">
    <property type="term" value="C:cell outer membrane"/>
    <property type="evidence" value="ECO:0007669"/>
    <property type="project" value="InterPro"/>
</dbReference>
<dbReference type="PROSITE" id="PS51257">
    <property type="entry name" value="PROKAR_LIPOPROTEIN"/>
    <property type="match status" value="1"/>
</dbReference>
<dbReference type="RefSeq" id="WP_039084729.1">
    <property type="nucleotide sequence ID" value="NZ_JPXS01000062.1"/>
</dbReference>
<evidence type="ECO:0000256" key="1">
    <source>
        <dbReference type="ARBA" id="ARBA00022729"/>
    </source>
</evidence>
<comment type="caution">
    <text evidence="3">The sequence shown here is derived from an EMBL/GenBank/DDBJ whole genome shotgun (WGS) entry which is preliminary data.</text>
</comment>
<sequence length="272" mass="30377">MRTLKLSILAISAALALSACSTQQNTEQQAAQRLVDQTTFAVNWVQQSGEYQALAYQAFNIAKISFDKAKVHKGKKKAVVSDLDETLIDNSAHAAWQAKNLQPYSSKVWTKWVNARQSAAVPGAVEFANYVNSHGGTMFYVSNRKDSNEKVATIDDMKHLGFTGVNDKTLLLKKDKSAKSARFAEIEKMGYEIVMYVGDNLNDYGDATYHKPNAERRQFVAENESKFGKQYIVLPNPNYGDWEGGLAPDYFKKSASEQLKIRDEALNAWDGK</sequence>
<dbReference type="SFLD" id="SFLDG01125">
    <property type="entry name" value="C1.1:_Acid_Phosphatase_Like"/>
    <property type="match status" value="1"/>
</dbReference>
<reference evidence="3 4" key="1">
    <citation type="submission" date="2014-08" db="EMBL/GenBank/DDBJ databases">
        <title>Chaperone-usher fimbriae in a diverse selection of Gallibacterium genomes.</title>
        <authorList>
            <person name="Kudirkiene E."/>
            <person name="Bager R.J."/>
            <person name="Johnson T.J."/>
            <person name="Bojesen A.M."/>
        </authorList>
    </citation>
    <scope>NUCLEOTIDE SEQUENCE [LARGE SCALE GENOMIC DNA]</scope>
    <source>
        <strain evidence="3 4">20558/3kl.</strain>
    </source>
</reference>
<feature type="signal peptide" evidence="2">
    <location>
        <begin position="1"/>
        <end position="21"/>
    </location>
</feature>
<name>A0A0A2XBM0_9PAST</name>
<dbReference type="NCBIfam" id="TIGR01533">
    <property type="entry name" value="lipo_e_P4"/>
    <property type="match status" value="1"/>
</dbReference>
<dbReference type="InterPro" id="IPR005519">
    <property type="entry name" value="Acid_phosphat_B-like"/>
</dbReference>
<dbReference type="AlphaFoldDB" id="A0A0A2XBM0"/>
<dbReference type="InterPro" id="IPR036412">
    <property type="entry name" value="HAD-like_sf"/>
</dbReference>
<dbReference type="PIRSF" id="PIRSF019271">
    <property type="entry name" value="Acid_Ptase_C"/>
    <property type="match status" value="1"/>
</dbReference>
<evidence type="ECO:0000256" key="2">
    <source>
        <dbReference type="SAM" id="SignalP"/>
    </source>
</evidence>
<proteinExistence type="predicted"/>
<dbReference type="Proteomes" id="UP000030526">
    <property type="component" value="Unassembled WGS sequence"/>
</dbReference>
<feature type="chain" id="PRO_5001997010" evidence="2">
    <location>
        <begin position="22"/>
        <end position="272"/>
    </location>
</feature>
<dbReference type="PANTHER" id="PTHR31284">
    <property type="entry name" value="ACID PHOSPHATASE-LIKE PROTEIN"/>
    <property type="match status" value="1"/>
</dbReference>
<accession>A0A0A2XBM0</accession>
<dbReference type="InterPro" id="IPR023214">
    <property type="entry name" value="HAD_sf"/>
</dbReference>
<dbReference type="CDD" id="cd07534">
    <property type="entry name" value="HAD_CAP"/>
    <property type="match status" value="1"/>
</dbReference>
<keyword evidence="1 2" id="KW-0732">Signal</keyword>
<dbReference type="PANTHER" id="PTHR31284:SF10">
    <property type="entry name" value="ACID PHOSPHATASE-LIKE PROTEIN"/>
    <property type="match status" value="1"/>
</dbReference>
<evidence type="ECO:0000313" key="3">
    <source>
        <dbReference type="EMBL" id="KGQ29781.1"/>
    </source>
</evidence>
<dbReference type="Pfam" id="PF03767">
    <property type="entry name" value="Acid_phosphat_B"/>
    <property type="match status" value="1"/>
</dbReference>
<protein>
    <submittedName>
        <fullName evidence="3">Membrane protein</fullName>
    </submittedName>
</protein>
<dbReference type="Gene3D" id="3.40.50.1000">
    <property type="entry name" value="HAD superfamily/HAD-like"/>
    <property type="match status" value="1"/>
</dbReference>
<dbReference type="SFLD" id="SFLDS00003">
    <property type="entry name" value="Haloacid_Dehalogenase"/>
    <property type="match status" value="1"/>
</dbReference>
<dbReference type="SUPFAM" id="SSF56784">
    <property type="entry name" value="HAD-like"/>
    <property type="match status" value="1"/>
</dbReference>
<gene>
    <name evidence="3" type="ORF">JP32_10295</name>
</gene>
<dbReference type="InterPro" id="IPR006423">
    <property type="entry name" value="Lipo_e_P4"/>
</dbReference>
<dbReference type="EMBL" id="JPXS01000062">
    <property type="protein sequence ID" value="KGQ29781.1"/>
    <property type="molecule type" value="Genomic_DNA"/>
</dbReference>
<organism evidence="3 4">
    <name type="scientific">Gallibacterium anatis</name>
    <dbReference type="NCBI Taxonomy" id="750"/>
    <lineage>
        <taxon>Bacteria</taxon>
        <taxon>Pseudomonadati</taxon>
        <taxon>Pseudomonadota</taxon>
        <taxon>Gammaproteobacteria</taxon>
        <taxon>Pasteurellales</taxon>
        <taxon>Pasteurellaceae</taxon>
        <taxon>Gallibacterium</taxon>
    </lineage>
</organism>